<keyword evidence="4" id="KW-1185">Reference proteome</keyword>
<evidence type="ECO:0000256" key="1">
    <source>
        <dbReference type="SAM" id="MobiDB-lite"/>
    </source>
</evidence>
<feature type="compositionally biased region" description="Low complexity" evidence="1">
    <location>
        <begin position="347"/>
        <end position="357"/>
    </location>
</feature>
<feature type="compositionally biased region" description="Polar residues" evidence="1">
    <location>
        <begin position="198"/>
        <end position="214"/>
    </location>
</feature>
<gene>
    <name evidence="3" type="primary">Piso0_003336</name>
    <name evidence="2" type="ORF">GNLVRS01_PISO0G10082g</name>
    <name evidence="3" type="ORF">GNLVRS01_PISO0H10083g</name>
</gene>
<dbReference type="Proteomes" id="UP000005222">
    <property type="component" value="Chromosome G"/>
</dbReference>
<accession>G8YHU7</accession>
<dbReference type="InParanoid" id="G8YHU7"/>
<dbReference type="OrthoDB" id="4093447at2759"/>
<reference evidence="4" key="2">
    <citation type="journal article" date="2012" name="G3 (Bethesda)">
        <title>Pichia sorbitophila, an interspecies yeast hybrid reveals early steps of genome resolution following polyploidization.</title>
        <authorList>
            <person name="Leh Louis V."/>
            <person name="Despons L."/>
            <person name="Friedrich A."/>
            <person name="Martin T."/>
            <person name="Durrens P."/>
            <person name="Casaregola S."/>
            <person name="Neuveglise C."/>
            <person name="Fairhead C."/>
            <person name="Marck C."/>
            <person name="Cruz J.A."/>
            <person name="Straub M.L."/>
            <person name="Kugler V."/>
            <person name="Sacerdot C."/>
            <person name="Uzunov Z."/>
            <person name="Thierry A."/>
            <person name="Weiss S."/>
            <person name="Bleykasten C."/>
            <person name="De Montigny J."/>
            <person name="Jacques N."/>
            <person name="Jung P."/>
            <person name="Lemaire M."/>
            <person name="Mallet S."/>
            <person name="Morel G."/>
            <person name="Richard G.F."/>
            <person name="Sarkar A."/>
            <person name="Savel G."/>
            <person name="Schacherer J."/>
            <person name="Seret M.L."/>
            <person name="Talla E."/>
            <person name="Samson G."/>
            <person name="Jubin C."/>
            <person name="Poulain J."/>
            <person name="Vacherie B."/>
            <person name="Barbe V."/>
            <person name="Pelletier E."/>
            <person name="Sherman D.J."/>
            <person name="Westhof E."/>
            <person name="Weissenbach J."/>
            <person name="Baret P.V."/>
            <person name="Wincker P."/>
            <person name="Gaillardin C."/>
            <person name="Dujon B."/>
            <person name="Souciet J.L."/>
        </authorList>
    </citation>
    <scope>NUCLEOTIDE SEQUENCE [LARGE SCALE GENOMIC DNA]</scope>
    <source>
        <strain evidence="4">ATCC MYA-4447 / BCRC 22081 / CBS 7064 / NBRC 10061 / NRRL Y-12695</strain>
    </source>
</reference>
<evidence type="ECO:0000313" key="3">
    <source>
        <dbReference type="EMBL" id="CCE80999.1"/>
    </source>
</evidence>
<feature type="compositionally biased region" description="Low complexity" evidence="1">
    <location>
        <begin position="215"/>
        <end position="224"/>
    </location>
</feature>
<dbReference type="EMBL" id="FO082052">
    <property type="protein sequence ID" value="CCE80999.1"/>
    <property type="molecule type" value="Genomic_DNA"/>
</dbReference>
<reference evidence="3" key="1">
    <citation type="submission" date="2011-10" db="EMBL/GenBank/DDBJ databases">
        <authorList>
            <person name="Genoscope - CEA"/>
        </authorList>
    </citation>
    <scope>NUCLEOTIDE SEQUENCE</scope>
</reference>
<dbReference type="HOGENOM" id="CLU_542928_0_0_1"/>
<dbReference type="Proteomes" id="UP000005222">
    <property type="component" value="Chromosome H"/>
</dbReference>
<sequence>MTTGMMDPKHNLTLKFNKSLNNLSMDGPLTPLEQTLRTPVDSGPPHGFFNGRPNAVYSNAQYSESDDILTDVDEPCGGGGGKVTKQYTICFTPPFDQLVMSVYSHILSLPTTTPFSGVIPPSGLASRVAMETMNSLIKNTASYGHPAYDQQSIINNEHLKNYAYQPVFLGLIRKRLCDLCSFQNKVDAAAKLPKTTTVSVTLPSNGTPGTYGHNSLSASSGRQSSISSMSLTDANISNINSASSGSSIKSRSSSINLRKQSLTRNNSYNSNWLHVGNINSIRQNNGNGPMNNDSMNVSTDSLQSVHDYVPQSMINRSATGNPYPYSQNNPSVNGFNSMMMDYQTPASSAKSSFSNGSTPPPPSSQGPFSNIQIVQNINGVGSSSELDWYNVSQRSRSSSRAGSGLPNPLTINTDHSYQSFCNMSGNNNNNSSFGTLDSPFMSAVTPSEEYGFSPIGNNIPLDSPLPEISNDAGIDLSTNNNQQNTRKDSINIPAQYSLSEKKRESLKLKRGIH</sequence>
<proteinExistence type="predicted"/>
<dbReference type="EMBL" id="FO082053">
    <property type="protein sequence ID" value="CCE80234.1"/>
    <property type="molecule type" value="Genomic_DNA"/>
</dbReference>
<evidence type="ECO:0000313" key="2">
    <source>
        <dbReference type="EMBL" id="CCE80234.1"/>
    </source>
</evidence>
<dbReference type="STRING" id="559304.G8YHU7"/>
<dbReference type="AlphaFoldDB" id="G8YHU7"/>
<name>G8YHU7_PICSO</name>
<feature type="region of interest" description="Disordered" evidence="1">
    <location>
        <begin position="198"/>
        <end position="224"/>
    </location>
</feature>
<evidence type="ECO:0000313" key="4">
    <source>
        <dbReference type="Proteomes" id="UP000005222"/>
    </source>
</evidence>
<dbReference type="eggNOG" id="ENOG502SRSS">
    <property type="taxonomic scope" value="Eukaryota"/>
</dbReference>
<feature type="region of interest" description="Disordered" evidence="1">
    <location>
        <begin position="463"/>
        <end position="489"/>
    </location>
</feature>
<feature type="region of interest" description="Disordered" evidence="1">
    <location>
        <begin position="346"/>
        <end position="369"/>
    </location>
</feature>
<organism evidence="3 4">
    <name type="scientific">Pichia sorbitophila (strain ATCC MYA-4447 / BCRC 22081 / CBS 7064 / NBRC 10061 / NRRL Y-12695)</name>
    <name type="common">Hybrid yeast</name>
    <dbReference type="NCBI Taxonomy" id="559304"/>
    <lineage>
        <taxon>Eukaryota</taxon>
        <taxon>Fungi</taxon>
        <taxon>Dikarya</taxon>
        <taxon>Ascomycota</taxon>
        <taxon>Saccharomycotina</taxon>
        <taxon>Pichiomycetes</taxon>
        <taxon>Debaryomycetaceae</taxon>
        <taxon>Millerozyma</taxon>
    </lineage>
</organism>
<protein>
    <submittedName>
        <fullName evidence="3">Piso0_003336 protein</fullName>
    </submittedName>
</protein>